<dbReference type="InterPro" id="IPR036971">
    <property type="entry name" value="PDEase_catalytic_dom_sf"/>
</dbReference>
<dbReference type="GO" id="GO:0046872">
    <property type="term" value="F:metal ion binding"/>
    <property type="evidence" value="ECO:0007669"/>
    <property type="project" value="UniProtKB-KW"/>
</dbReference>
<dbReference type="PANTHER" id="PTHR11347">
    <property type="entry name" value="CYCLIC NUCLEOTIDE PHOSPHODIESTERASE"/>
    <property type="match status" value="1"/>
</dbReference>
<keyword evidence="2" id="KW-0378">Hydrolase</keyword>
<keyword evidence="1" id="KW-0479">Metal-binding</keyword>
<dbReference type="InterPro" id="IPR003607">
    <property type="entry name" value="HD/PDEase_dom"/>
</dbReference>
<protein>
    <recommendedName>
        <fullName evidence="3">PDEase domain-containing protein</fullName>
    </recommendedName>
</protein>
<gene>
    <name evidence="4" type="ORF">IMG5_063220</name>
</gene>
<name>G0QP21_ICHMU</name>
<dbReference type="RefSeq" id="XP_004037022.1">
    <property type="nucleotide sequence ID" value="XM_004036974.1"/>
</dbReference>
<dbReference type="CDD" id="cd00077">
    <property type="entry name" value="HDc"/>
    <property type="match status" value="1"/>
</dbReference>
<accession>G0QP21</accession>
<dbReference type="PROSITE" id="PS51845">
    <property type="entry name" value="PDEASE_I_2"/>
    <property type="match status" value="1"/>
</dbReference>
<dbReference type="OrthoDB" id="286557at2759"/>
<keyword evidence="5" id="KW-1185">Reference proteome</keyword>
<dbReference type="PROSITE" id="PS00126">
    <property type="entry name" value="PDEASE_I_1"/>
    <property type="match status" value="1"/>
</dbReference>
<dbReference type="AlphaFoldDB" id="G0QP21"/>
<dbReference type="GO" id="GO:0007165">
    <property type="term" value="P:signal transduction"/>
    <property type="evidence" value="ECO:0007669"/>
    <property type="project" value="InterPro"/>
</dbReference>
<dbReference type="SUPFAM" id="SSF109604">
    <property type="entry name" value="HD-domain/PDEase-like"/>
    <property type="match status" value="1"/>
</dbReference>
<dbReference type="InterPro" id="IPR023174">
    <property type="entry name" value="PDEase_CS"/>
</dbReference>
<dbReference type="Pfam" id="PF00233">
    <property type="entry name" value="PDEase_I"/>
    <property type="match status" value="2"/>
</dbReference>
<dbReference type="GeneID" id="14909208"/>
<dbReference type="InterPro" id="IPR002073">
    <property type="entry name" value="PDEase_catalytic_dom"/>
</dbReference>
<dbReference type="SMART" id="SM00471">
    <property type="entry name" value="HDc"/>
    <property type="match status" value="1"/>
</dbReference>
<dbReference type="STRING" id="857967.G0QP21"/>
<dbReference type="InParanoid" id="G0QP21"/>
<evidence type="ECO:0000256" key="1">
    <source>
        <dbReference type="ARBA" id="ARBA00022723"/>
    </source>
</evidence>
<proteinExistence type="predicted"/>
<evidence type="ECO:0000313" key="5">
    <source>
        <dbReference type="Proteomes" id="UP000008983"/>
    </source>
</evidence>
<evidence type="ECO:0000259" key="3">
    <source>
        <dbReference type="PROSITE" id="PS51845"/>
    </source>
</evidence>
<dbReference type="GO" id="GO:0004114">
    <property type="term" value="F:3',5'-cyclic-nucleotide phosphodiesterase activity"/>
    <property type="evidence" value="ECO:0007669"/>
    <property type="project" value="InterPro"/>
</dbReference>
<dbReference type="eggNOG" id="KOG3688">
    <property type="taxonomic scope" value="Eukaryota"/>
</dbReference>
<sequence length="167" mass="19539">MGYMKKFNISKKTFQKFLQELQSQYDQNNNPFHNFQHAIAVTHAIYYFLTQKLFNQYLDFLDEFTLLFSALGHDVAHTGRTNAFEEGVQLIQSENDKKLMCGFILHVADLTGPTKNFTLAKEWSMRICREFNLQVKQEQDLGIPLTPYLLGLDQLLIISKQEKYSLF</sequence>
<dbReference type="Proteomes" id="UP000008983">
    <property type="component" value="Unassembled WGS sequence"/>
</dbReference>
<organism evidence="4 5">
    <name type="scientific">Ichthyophthirius multifiliis</name>
    <name type="common">White spot disease agent</name>
    <name type="synonym">Ich</name>
    <dbReference type="NCBI Taxonomy" id="5932"/>
    <lineage>
        <taxon>Eukaryota</taxon>
        <taxon>Sar</taxon>
        <taxon>Alveolata</taxon>
        <taxon>Ciliophora</taxon>
        <taxon>Intramacronucleata</taxon>
        <taxon>Oligohymenophorea</taxon>
        <taxon>Hymenostomatida</taxon>
        <taxon>Ophryoglenina</taxon>
        <taxon>Ichthyophthirius</taxon>
    </lineage>
</organism>
<evidence type="ECO:0000313" key="4">
    <source>
        <dbReference type="EMBL" id="EGR33036.1"/>
    </source>
</evidence>
<dbReference type="Gene3D" id="1.10.1300.10">
    <property type="entry name" value="3'5'-cyclic nucleotide phosphodiesterase, catalytic domain"/>
    <property type="match status" value="2"/>
</dbReference>
<evidence type="ECO:0000256" key="2">
    <source>
        <dbReference type="ARBA" id="ARBA00022801"/>
    </source>
</evidence>
<dbReference type="EMBL" id="GL983518">
    <property type="protein sequence ID" value="EGR33036.1"/>
    <property type="molecule type" value="Genomic_DNA"/>
</dbReference>
<reference evidence="4 5" key="1">
    <citation type="submission" date="2011-07" db="EMBL/GenBank/DDBJ databases">
        <authorList>
            <person name="Coyne R."/>
            <person name="Brami D."/>
            <person name="Johnson J."/>
            <person name="Hostetler J."/>
            <person name="Hannick L."/>
            <person name="Clark T."/>
            <person name="Cassidy-Hanley D."/>
            <person name="Inman J."/>
        </authorList>
    </citation>
    <scope>NUCLEOTIDE SEQUENCE [LARGE SCALE GENOMIC DNA]</scope>
    <source>
        <strain evidence="4 5">G5</strain>
    </source>
</reference>
<feature type="domain" description="PDEase" evidence="3">
    <location>
        <begin position="1"/>
        <end position="84"/>
    </location>
</feature>